<sequence>MTSHRTTTGYTSNVRTQNITERPCLTRVSENFTESGLTVVIWGYLGRVLGGVITHVTSESPKITELHRWVSPKGPERDTGLSQQATRESIRAVANLSFEHRSAVTSFAEHAFLATTTSSYQPGGASGWTGELESGSKFLSVVSANILFLNFERWWGLIETDQCHAQSGTVTSLR</sequence>
<evidence type="ECO:0000313" key="1">
    <source>
        <dbReference type="EMBL" id="QSS66679.1"/>
    </source>
</evidence>
<dbReference type="VEuPathDB" id="FungiDB:I7I51_02888"/>
<proteinExistence type="predicted"/>
<protein>
    <submittedName>
        <fullName evidence="1">Uncharacterized protein</fullName>
    </submittedName>
</protein>
<organism evidence="1 2">
    <name type="scientific">Ajellomyces capsulatus</name>
    <name type="common">Darling's disease fungus</name>
    <name type="synonym">Histoplasma capsulatum</name>
    <dbReference type="NCBI Taxonomy" id="5037"/>
    <lineage>
        <taxon>Eukaryota</taxon>
        <taxon>Fungi</taxon>
        <taxon>Dikarya</taxon>
        <taxon>Ascomycota</taxon>
        <taxon>Pezizomycotina</taxon>
        <taxon>Eurotiomycetes</taxon>
        <taxon>Eurotiomycetidae</taxon>
        <taxon>Onygenales</taxon>
        <taxon>Ajellomycetaceae</taxon>
        <taxon>Histoplasma</taxon>
    </lineage>
</organism>
<reference evidence="1" key="1">
    <citation type="submission" date="2021-01" db="EMBL/GenBank/DDBJ databases">
        <title>Chromosome-level genome assembly of a human fungal pathogen reveals clustering of transcriptionally co-regulated genes.</title>
        <authorList>
            <person name="Voorhies M."/>
            <person name="Cohen S."/>
            <person name="Shea T.P."/>
            <person name="Petrus S."/>
            <person name="Munoz J.F."/>
            <person name="Poplawski S."/>
            <person name="Goldman W.E."/>
            <person name="Michael T."/>
            <person name="Cuomo C.A."/>
            <person name="Sil A."/>
            <person name="Beyhan S."/>
        </authorList>
    </citation>
    <scope>NUCLEOTIDE SEQUENCE</scope>
    <source>
        <strain evidence="1">WU24</strain>
    </source>
</reference>
<gene>
    <name evidence="1" type="ORF">I7I51_02888</name>
</gene>
<name>A0A8A1MLH1_AJECA</name>
<evidence type="ECO:0000313" key="2">
    <source>
        <dbReference type="Proteomes" id="UP000663671"/>
    </source>
</evidence>
<dbReference type="Proteomes" id="UP000663671">
    <property type="component" value="Chromosome 6"/>
</dbReference>
<dbReference type="EMBL" id="CP069116">
    <property type="protein sequence ID" value="QSS66679.1"/>
    <property type="molecule type" value="Genomic_DNA"/>
</dbReference>
<accession>A0A8A1MLH1</accession>
<dbReference type="AlphaFoldDB" id="A0A8A1MLH1"/>